<accession>A0ABS2KVC1</accession>
<name>A0ABS2KVC1_9NOCA</name>
<evidence type="ECO:0000313" key="1">
    <source>
        <dbReference type="EMBL" id="MBM7415863.1"/>
    </source>
</evidence>
<proteinExistence type="predicted"/>
<gene>
    <name evidence="1" type="ORF">JOE42_002596</name>
</gene>
<dbReference type="RefSeq" id="WP_204868816.1">
    <property type="nucleotide sequence ID" value="NZ_JAFBBK010000001.1"/>
</dbReference>
<organism evidence="1 2">
    <name type="scientific">Rhodococcoides corynebacterioides</name>
    <dbReference type="NCBI Taxonomy" id="53972"/>
    <lineage>
        <taxon>Bacteria</taxon>
        <taxon>Bacillati</taxon>
        <taxon>Actinomycetota</taxon>
        <taxon>Actinomycetes</taxon>
        <taxon>Mycobacteriales</taxon>
        <taxon>Nocardiaceae</taxon>
        <taxon>Rhodococcoides</taxon>
    </lineage>
</organism>
<protein>
    <submittedName>
        <fullName evidence="1">Uncharacterized protein</fullName>
    </submittedName>
</protein>
<dbReference type="EMBL" id="JAFBBK010000001">
    <property type="protein sequence ID" value="MBM7415863.1"/>
    <property type="molecule type" value="Genomic_DNA"/>
</dbReference>
<dbReference type="Proteomes" id="UP000703038">
    <property type="component" value="Unassembled WGS sequence"/>
</dbReference>
<evidence type="ECO:0000313" key="2">
    <source>
        <dbReference type="Proteomes" id="UP000703038"/>
    </source>
</evidence>
<reference evidence="1 2" key="1">
    <citation type="submission" date="2021-01" db="EMBL/GenBank/DDBJ databases">
        <title>Genomics of switchgrass bacterial isolates.</title>
        <authorList>
            <person name="Shade A."/>
        </authorList>
    </citation>
    <scope>NUCLEOTIDE SEQUENCE [LARGE SCALE GENOMIC DNA]</scope>
    <source>
        <strain evidence="1 2">PvP111</strain>
    </source>
</reference>
<keyword evidence="2" id="KW-1185">Reference proteome</keyword>
<sequence length="134" mass="15024">MNDEQLEFNLLVQLDDDWIKFWEFMYYTIQSRGQSTTAEQTATVIRSLVESGLMTLGALASNDVGWEEWDVALDEAMRRIAEGHAGEVGYLSAPDRTALTISEVVRACITEKGEWRLAELEARGFTFEGPSGLV</sequence>
<comment type="caution">
    <text evidence="1">The sequence shown here is derived from an EMBL/GenBank/DDBJ whole genome shotgun (WGS) entry which is preliminary data.</text>
</comment>